<dbReference type="Pfam" id="PF23735">
    <property type="entry name" value="KIF9"/>
    <property type="match status" value="1"/>
</dbReference>
<dbReference type="InterPro" id="IPR000571">
    <property type="entry name" value="Znf_CCCH"/>
</dbReference>
<dbReference type="InterPro" id="IPR019821">
    <property type="entry name" value="Kinesin_motor_CS"/>
</dbReference>
<dbReference type="InterPro" id="IPR056524">
    <property type="entry name" value="KIF6/9_C"/>
</dbReference>
<dbReference type="GO" id="GO:0008270">
    <property type="term" value="F:zinc ion binding"/>
    <property type="evidence" value="ECO:0007669"/>
    <property type="project" value="UniProtKB-KW"/>
</dbReference>
<name>A0A7J6L118_PEROL</name>
<comment type="similarity">
    <text evidence="10">Belongs to the TRAFAC class myosin-kinesin ATPase superfamily. Kinesin family.</text>
</comment>
<dbReference type="PANTHER" id="PTHR47968">
    <property type="entry name" value="CENTROMERE PROTEIN E"/>
    <property type="match status" value="1"/>
</dbReference>
<dbReference type="GO" id="GO:0005524">
    <property type="term" value="F:ATP binding"/>
    <property type="evidence" value="ECO:0007669"/>
    <property type="project" value="UniProtKB-UniRule"/>
</dbReference>
<dbReference type="SUPFAM" id="SSF57850">
    <property type="entry name" value="RING/U-box"/>
    <property type="match status" value="1"/>
</dbReference>
<evidence type="ECO:0000256" key="4">
    <source>
        <dbReference type="ARBA" id="ARBA00022741"/>
    </source>
</evidence>
<feature type="compositionally biased region" description="Basic and acidic residues" evidence="13">
    <location>
        <begin position="55"/>
        <end position="71"/>
    </location>
</feature>
<feature type="zinc finger region" description="C3H1-type" evidence="11">
    <location>
        <begin position="115"/>
        <end position="147"/>
    </location>
</feature>
<evidence type="ECO:0000256" key="1">
    <source>
        <dbReference type="ARBA" id="ARBA00008649"/>
    </source>
</evidence>
<evidence type="ECO:0000256" key="5">
    <source>
        <dbReference type="ARBA" id="ARBA00022840"/>
    </source>
</evidence>
<dbReference type="EMBL" id="JABAHT010000718">
    <property type="protein sequence ID" value="KAF4652491.1"/>
    <property type="molecule type" value="Genomic_DNA"/>
</dbReference>
<keyword evidence="4 10" id="KW-0547">Nucleotide-binding</keyword>
<evidence type="ECO:0000256" key="9">
    <source>
        <dbReference type="PROSITE-ProRule" id="PRU00192"/>
    </source>
</evidence>
<dbReference type="InterPro" id="IPR001841">
    <property type="entry name" value="Znf_RING"/>
</dbReference>
<dbReference type="SMART" id="SM00356">
    <property type="entry name" value="ZnF_C3H1"/>
    <property type="match status" value="2"/>
</dbReference>
<evidence type="ECO:0000259" key="17">
    <source>
        <dbReference type="PROSITE" id="PS50103"/>
    </source>
</evidence>
<feature type="coiled-coil region" evidence="12">
    <location>
        <begin position="1259"/>
        <end position="1293"/>
    </location>
</feature>
<feature type="compositionally biased region" description="Basic and acidic residues" evidence="13">
    <location>
        <begin position="1"/>
        <end position="20"/>
    </location>
</feature>
<feature type="compositionally biased region" description="Low complexity" evidence="13">
    <location>
        <begin position="533"/>
        <end position="549"/>
    </location>
</feature>
<dbReference type="InterPro" id="IPR013083">
    <property type="entry name" value="Znf_RING/FYVE/PHD"/>
</dbReference>
<keyword evidence="5 10" id="KW-0067">ATP-binding</keyword>
<evidence type="ECO:0000259" key="14">
    <source>
        <dbReference type="PROSITE" id="PS50002"/>
    </source>
</evidence>
<evidence type="ECO:0000256" key="8">
    <source>
        <dbReference type="ARBA" id="ARBA00023175"/>
    </source>
</evidence>
<dbReference type="InterPro" id="IPR027417">
    <property type="entry name" value="P-loop_NTPase"/>
</dbReference>
<dbReference type="PANTHER" id="PTHR47968:SF36">
    <property type="entry name" value="KINESIN HEAVY CHAIN ISOFORM X1"/>
    <property type="match status" value="1"/>
</dbReference>
<feature type="region of interest" description="Disordered" evidence="13">
    <location>
        <begin position="190"/>
        <end position="239"/>
    </location>
</feature>
<keyword evidence="3" id="KW-0493">Microtubule</keyword>
<dbReference type="Gene3D" id="3.30.40.10">
    <property type="entry name" value="Zinc/RING finger domain, C3HC4 (zinc finger)"/>
    <property type="match status" value="1"/>
</dbReference>
<dbReference type="GO" id="GO:0003777">
    <property type="term" value="F:microtubule motor activity"/>
    <property type="evidence" value="ECO:0007669"/>
    <property type="project" value="InterPro"/>
</dbReference>
<keyword evidence="11" id="KW-0862">Zinc</keyword>
<dbReference type="SMART" id="SM00129">
    <property type="entry name" value="KISc"/>
    <property type="match status" value="1"/>
</dbReference>
<gene>
    <name evidence="18" type="primary">KIF9</name>
    <name evidence="18" type="ORF">FOZ61_009630</name>
</gene>
<feature type="domain" description="RING-type" evidence="16">
    <location>
        <begin position="304"/>
        <end position="354"/>
    </location>
</feature>
<keyword evidence="11" id="KW-0479">Metal-binding</keyword>
<dbReference type="PROSITE" id="PS50002">
    <property type="entry name" value="SH3"/>
    <property type="match status" value="1"/>
</dbReference>
<dbReference type="Gene3D" id="2.30.30.40">
    <property type="entry name" value="SH3 Domains"/>
    <property type="match status" value="1"/>
</dbReference>
<evidence type="ECO:0000313" key="19">
    <source>
        <dbReference type="Proteomes" id="UP000570595"/>
    </source>
</evidence>
<feature type="region of interest" description="Disordered" evidence="13">
    <location>
        <begin position="1118"/>
        <end position="1201"/>
    </location>
</feature>
<dbReference type="PROSITE" id="PS00411">
    <property type="entry name" value="KINESIN_MOTOR_1"/>
    <property type="match status" value="1"/>
</dbReference>
<organism evidence="18 19">
    <name type="scientific">Perkinsus olseni</name>
    <name type="common">Perkinsus atlanticus</name>
    <dbReference type="NCBI Taxonomy" id="32597"/>
    <lineage>
        <taxon>Eukaryota</taxon>
        <taxon>Sar</taxon>
        <taxon>Alveolata</taxon>
        <taxon>Perkinsozoa</taxon>
        <taxon>Perkinsea</taxon>
        <taxon>Perkinsida</taxon>
        <taxon>Perkinsidae</taxon>
        <taxon>Perkinsus</taxon>
    </lineage>
</organism>
<dbReference type="OrthoDB" id="3176171at2759"/>
<dbReference type="InterPro" id="IPR027640">
    <property type="entry name" value="Kinesin-like_fam"/>
</dbReference>
<feature type="region of interest" description="Disordered" evidence="13">
    <location>
        <begin position="1"/>
        <end position="71"/>
    </location>
</feature>
<evidence type="ECO:0000259" key="16">
    <source>
        <dbReference type="PROSITE" id="PS50089"/>
    </source>
</evidence>
<evidence type="ECO:0000259" key="15">
    <source>
        <dbReference type="PROSITE" id="PS50067"/>
    </source>
</evidence>
<feature type="region of interest" description="Disordered" evidence="13">
    <location>
        <begin position="529"/>
        <end position="550"/>
    </location>
</feature>
<evidence type="ECO:0000256" key="6">
    <source>
        <dbReference type="ARBA" id="ARBA00022843"/>
    </source>
</evidence>
<dbReference type="SUPFAM" id="SSF50044">
    <property type="entry name" value="SH3-domain"/>
    <property type="match status" value="1"/>
</dbReference>
<dbReference type="PROSITE" id="PS50103">
    <property type="entry name" value="ZF_C3H1"/>
    <property type="match status" value="2"/>
</dbReference>
<dbReference type="GO" id="GO:0005874">
    <property type="term" value="C:microtubule"/>
    <property type="evidence" value="ECO:0007669"/>
    <property type="project" value="UniProtKB-KW"/>
</dbReference>
<dbReference type="PROSITE" id="PS50067">
    <property type="entry name" value="KINESIN_MOTOR_2"/>
    <property type="match status" value="1"/>
</dbReference>
<dbReference type="Pfam" id="PF00225">
    <property type="entry name" value="Kinesin"/>
    <property type="match status" value="1"/>
</dbReference>
<reference evidence="18 19" key="1">
    <citation type="submission" date="2020-04" db="EMBL/GenBank/DDBJ databases">
        <title>Perkinsus olseni comparative genomics.</title>
        <authorList>
            <person name="Bogema D.R."/>
        </authorList>
    </citation>
    <scope>NUCLEOTIDE SEQUENCE [LARGE SCALE GENOMIC DNA]</scope>
    <source>
        <strain evidence="18">ATCC PRA-179</strain>
    </source>
</reference>
<keyword evidence="2 9" id="KW-0728">SH3 domain</keyword>
<dbReference type="SUPFAM" id="SSF52540">
    <property type="entry name" value="P-loop containing nucleoside triphosphate hydrolases"/>
    <property type="match status" value="1"/>
</dbReference>
<feature type="compositionally biased region" description="Polar residues" evidence="13">
    <location>
        <begin position="23"/>
        <end position="45"/>
    </location>
</feature>
<evidence type="ECO:0000256" key="2">
    <source>
        <dbReference type="ARBA" id="ARBA00022443"/>
    </source>
</evidence>
<dbReference type="GO" id="GO:0007018">
    <property type="term" value="P:microtubule-based movement"/>
    <property type="evidence" value="ECO:0007669"/>
    <property type="project" value="InterPro"/>
</dbReference>
<feature type="zinc finger region" description="C3H1-type" evidence="11">
    <location>
        <begin position="155"/>
        <end position="184"/>
    </location>
</feature>
<dbReference type="InterPro" id="IPR036028">
    <property type="entry name" value="SH3-like_dom_sf"/>
</dbReference>
<evidence type="ECO:0000256" key="12">
    <source>
        <dbReference type="SAM" id="Coils"/>
    </source>
</evidence>
<evidence type="ECO:0000256" key="11">
    <source>
        <dbReference type="PROSITE-ProRule" id="PRU00723"/>
    </source>
</evidence>
<evidence type="ECO:0000256" key="7">
    <source>
        <dbReference type="ARBA" id="ARBA00023054"/>
    </source>
</evidence>
<proteinExistence type="inferred from homology"/>
<keyword evidence="8 10" id="KW-0505">Motor protein</keyword>
<feature type="domain" description="C3H1-type" evidence="17">
    <location>
        <begin position="155"/>
        <end position="184"/>
    </location>
</feature>
<keyword evidence="11" id="KW-0863">Zinc-finger</keyword>
<feature type="domain" description="Kinesin motor" evidence="15">
    <location>
        <begin position="694"/>
        <end position="1016"/>
    </location>
</feature>
<dbReference type="InterPro" id="IPR001752">
    <property type="entry name" value="Kinesin_motor_dom"/>
</dbReference>
<feature type="compositionally biased region" description="Polar residues" evidence="13">
    <location>
        <begin position="1170"/>
        <end position="1180"/>
    </location>
</feature>
<dbReference type="GO" id="GO:0008017">
    <property type="term" value="F:microtubule binding"/>
    <property type="evidence" value="ECO:0007669"/>
    <property type="project" value="InterPro"/>
</dbReference>
<sequence>MVTSFHPEHTHKIENAETKATHQHQQPQSLVIKSERTLSASTTADAGSPSAIPRLPEDRRPRRESEDSVKSKLELAIRRTSCSPLINAGTKSAPDGTLLVYRTESMATAVKANAFLKTKMCPKLIMNANGVWTCPQGDRCSFAHAESELRSLPNLTKTAICYEQVYGKCGCKNGARCKYAHSEEELRKYVPQGVPPGRQFNSKSPGHPRHGSGDSTSWLKRRGSRSSEGPYISSGGGRRYSKESILSGIKLGSPKPKPIDLPALRARALEIARELPASTGKHLEISRGQLVDKSDDPCIEQYLCSICGALASPTPDPTIASACTHVTCARCFEGWRRANVEQEPKLKTLPCPSCGCPLRKGIDVFPLDESVEGPIAALRRVYSKIQIGCNKTDDVTAMPCTWIGSVRDFPEHMVVCHHWECLLKTLPSFTCKDEEDAEEDTTPQRAQAPHFYDVLDDPQETVPVSGAQVDIAPIWDDISPTGRPIGHLKSPPTTTTTTHAAGAGTSMAKTGFNEQVLILSPPARGIDSYGDRSAAASPSTTATIPGAPGNIWAPQQVDTYSATSSNCSEMIASISPDKFFPSAAGNCLGEDSDNTDAEELDSAYCEAICAFVPYGSSADKMLEMSEGEALLYNSVTDDGQWSLVKRVATGEQGWVPTGYLQVASDEMSPPGYRSLGYNAALTPENSNRALGRDPPSIDLRAPEVAESKKGGSHGVDNQADQWHFQVDRLLINSSQQDVYKYGAQDLVRSAFDGVNAAIIAYGHTGAGKTYTMVGSTSSYEHRGIIPRVLADIFKEKEERPAMSIDIRLSYLEIYNEALADLLGPPDVGAAPGDSITNDLTLYEDPTRGVQVKGLRRIPVESEEDALSVFYTGESHRAMGETLSNRRSTRSHAILTVYISSRSKLDSSEKITYSKIHLVDLAGSERTKGVNIPPSESGRKEVSSINRSCTYLEQVVLALASKNRDHVPYRQSKLTHVLKDSLGGNCKSVLIAAIWPEARHFEETASTLRFACRVRCVANTPSVNIDMDSTLLLRKYEKDIKQLQQELEMHDILAGRHRVQYDDYTAEEVDELEKKLLKYLTGEDADFEVESIRQVTEAFKIARRLYQSISSETALLREAVGDGGKDTEADVRPEKENSANPPETGRSGGVGDEVKEGMGFSVGLVEGNGAPPSTTSISNEESVGPDGVREQSKSPQAAPSRQAIRAEIRTVAGSVNSAVDEIERMKIELARLQGSGAERETDDSGNIILDEEEYRLLRDLTEAKKRYRSMLEKHRGLEEELLQCQREVAENKKDVLDSFAVWFRKEYGGAPFVDANAPISGR</sequence>
<evidence type="ECO:0000256" key="13">
    <source>
        <dbReference type="SAM" id="MobiDB-lite"/>
    </source>
</evidence>
<keyword evidence="6" id="KW-0832">Ubl conjugation</keyword>
<evidence type="ECO:0000313" key="18">
    <source>
        <dbReference type="EMBL" id="KAF4652491.1"/>
    </source>
</evidence>
<comment type="caution">
    <text evidence="18">The sequence shown here is derived from an EMBL/GenBank/DDBJ whole genome shotgun (WGS) entry which is preliminary data.</text>
</comment>
<feature type="binding site" evidence="10">
    <location>
        <begin position="762"/>
        <end position="769"/>
    </location>
    <ligand>
        <name>ATP</name>
        <dbReference type="ChEBI" id="CHEBI:30616"/>
    </ligand>
</feature>
<dbReference type="InterPro" id="IPR036961">
    <property type="entry name" value="Kinesin_motor_dom_sf"/>
</dbReference>
<comment type="similarity">
    <text evidence="1">Belongs to the SH3RF family.</text>
</comment>
<feature type="compositionally biased region" description="Basic and acidic residues" evidence="13">
    <location>
        <begin position="1118"/>
        <end position="1136"/>
    </location>
</feature>
<feature type="domain" description="SH3" evidence="14">
    <location>
        <begin position="600"/>
        <end position="665"/>
    </location>
</feature>
<dbReference type="Gene3D" id="3.40.850.10">
    <property type="entry name" value="Kinesin motor domain"/>
    <property type="match status" value="1"/>
</dbReference>
<dbReference type="PRINTS" id="PR00380">
    <property type="entry name" value="KINESINHEAVY"/>
</dbReference>
<protein>
    <submittedName>
        <fullName evidence="18">Kinesin member</fullName>
    </submittedName>
</protein>
<evidence type="ECO:0000256" key="3">
    <source>
        <dbReference type="ARBA" id="ARBA00022701"/>
    </source>
</evidence>
<keyword evidence="7 12" id="KW-0175">Coiled coil</keyword>
<evidence type="ECO:0000256" key="10">
    <source>
        <dbReference type="PROSITE-ProRule" id="PRU00283"/>
    </source>
</evidence>
<feature type="non-terminal residue" evidence="18">
    <location>
        <position position="1"/>
    </location>
</feature>
<feature type="domain" description="C3H1-type" evidence="17">
    <location>
        <begin position="115"/>
        <end position="147"/>
    </location>
</feature>
<dbReference type="PROSITE" id="PS50089">
    <property type="entry name" value="ZF_RING_2"/>
    <property type="match status" value="1"/>
</dbReference>
<dbReference type="InterPro" id="IPR001452">
    <property type="entry name" value="SH3_domain"/>
</dbReference>
<dbReference type="Gene3D" id="3.30.1370.210">
    <property type="match status" value="1"/>
</dbReference>
<accession>A0A7J6L118</accession>
<dbReference type="Proteomes" id="UP000570595">
    <property type="component" value="Unassembled WGS sequence"/>
</dbReference>